<evidence type="ECO:0000313" key="1">
    <source>
        <dbReference type="EMBL" id="EFE24835.1"/>
    </source>
</evidence>
<dbReference type="EMBL" id="ADGK01000008">
    <property type="protein sequence ID" value="EFE24835.1"/>
    <property type="molecule type" value="Genomic_DNA"/>
</dbReference>
<reference evidence="1 2" key="1">
    <citation type="submission" date="2010-02" db="EMBL/GenBank/DDBJ databases">
        <authorList>
            <person name="Weinstock G."/>
            <person name="Sodergren E."/>
            <person name="Clifton S."/>
            <person name="Fulton L."/>
            <person name="Fulton B."/>
            <person name="Courtney L."/>
            <person name="Fronick C."/>
            <person name="Harrison M."/>
            <person name="Strong C."/>
            <person name="Farmer C."/>
            <person name="Delahaunty K."/>
            <person name="Markovic C."/>
            <person name="Hall O."/>
            <person name="Minx P."/>
            <person name="Tomlinson C."/>
            <person name="Mitreva M."/>
            <person name="Nelson J."/>
            <person name="Hou S."/>
            <person name="Wollam A."/>
            <person name="Pepin K.H."/>
            <person name="Johnson M."/>
            <person name="Bhonagiri V."/>
            <person name="Zhang X."/>
            <person name="Suruliraj S."/>
            <person name="Warren W."/>
            <person name="Chinwalla A."/>
            <person name="Mardis E.R."/>
            <person name="Wilson R.K."/>
        </authorList>
    </citation>
    <scope>NUCLEOTIDE SEQUENCE [LARGE SCALE GENOMIC DNA]</scope>
    <source>
        <strain evidence="1 2">ATCC 23685</strain>
    </source>
</reference>
<proteinExistence type="predicted"/>
<accession>D4F086</accession>
<dbReference type="HOGENOM" id="CLU_2081090_0_0_6"/>
<dbReference type="Proteomes" id="UP000003692">
    <property type="component" value="Unassembled WGS sequence"/>
</dbReference>
<sequence length="117" mass="13004">MTGARLRTFFYITAERPHLRARRPEEATPIARRDAVYDGLSPCPQLLAQRLPCCLPNMLSRCATSYLRHAIARPLFVLAATWPLDASQGCGMLAGTCVSGHTVIFTRLLSFAMKIVR</sequence>
<evidence type="ECO:0000313" key="2">
    <source>
        <dbReference type="Proteomes" id="UP000003692"/>
    </source>
</evidence>
<organism evidence="1 2">
    <name type="scientific">Edwardsiella tarda ATCC 23685</name>
    <dbReference type="NCBI Taxonomy" id="500638"/>
    <lineage>
        <taxon>Bacteria</taxon>
        <taxon>Pseudomonadati</taxon>
        <taxon>Pseudomonadota</taxon>
        <taxon>Gammaproteobacteria</taxon>
        <taxon>Enterobacterales</taxon>
        <taxon>Hafniaceae</taxon>
        <taxon>Edwardsiella</taxon>
    </lineage>
</organism>
<name>D4F086_EDWTA</name>
<gene>
    <name evidence="1" type="ORF">EDWATA_00109</name>
</gene>
<protein>
    <submittedName>
        <fullName evidence="1">Uncharacterized protein</fullName>
    </submittedName>
</protein>
<dbReference type="AlphaFoldDB" id="D4F086"/>
<comment type="caution">
    <text evidence="1">The sequence shown here is derived from an EMBL/GenBank/DDBJ whole genome shotgun (WGS) entry which is preliminary data.</text>
</comment>